<dbReference type="Proteomes" id="UP000254968">
    <property type="component" value="Unassembled WGS sequence"/>
</dbReference>
<gene>
    <name evidence="1" type="ORF">NCTC13315_01763</name>
</gene>
<keyword evidence="2" id="KW-1185">Reference proteome</keyword>
<reference evidence="1 2" key="1">
    <citation type="submission" date="2018-06" db="EMBL/GenBank/DDBJ databases">
        <authorList>
            <consortium name="Pathogen Informatics"/>
            <person name="Doyle S."/>
        </authorList>
    </citation>
    <scope>NUCLEOTIDE SEQUENCE [LARGE SCALE GENOMIC DNA]</scope>
    <source>
        <strain evidence="1 2">NCTC13315</strain>
    </source>
</reference>
<protein>
    <submittedName>
        <fullName evidence="1">Uncharacterized protein</fullName>
    </submittedName>
</protein>
<dbReference type="EMBL" id="UGNV01000001">
    <property type="protein sequence ID" value="STX29225.1"/>
    <property type="molecule type" value="Genomic_DNA"/>
</dbReference>
<evidence type="ECO:0000313" key="2">
    <source>
        <dbReference type="Proteomes" id="UP000254968"/>
    </source>
</evidence>
<organism evidence="1 2">
    <name type="scientific">Legionella beliardensis</name>
    <dbReference type="NCBI Taxonomy" id="91822"/>
    <lineage>
        <taxon>Bacteria</taxon>
        <taxon>Pseudomonadati</taxon>
        <taxon>Pseudomonadota</taxon>
        <taxon>Gammaproteobacteria</taxon>
        <taxon>Legionellales</taxon>
        <taxon>Legionellaceae</taxon>
        <taxon>Legionella</taxon>
    </lineage>
</organism>
<accession>A0A378I3C8</accession>
<evidence type="ECO:0000313" key="1">
    <source>
        <dbReference type="EMBL" id="STX29225.1"/>
    </source>
</evidence>
<proteinExistence type="predicted"/>
<dbReference type="AlphaFoldDB" id="A0A378I3C8"/>
<name>A0A378I3C8_9GAMM</name>
<sequence length="175" mass="20659">MPYNELKSNMSKIKLIKKLARKEKKSINKLEQECALIVATYLQYPTNFDLSIACLKTLENLSDAWLKIFSNHLEKRQQAEDTYRKTHFSFFKKQAAKKFEKEKKIIKAVHKQVQCQTVCFEQKGDRRPFARNLTQLNVKTDNNNKKYIMKFSDNSFFTFNSLEDKSHILNKIAPI</sequence>